<dbReference type="GO" id="GO:0007165">
    <property type="term" value="P:signal transduction"/>
    <property type="evidence" value="ECO:0007669"/>
    <property type="project" value="UniProtKB-KW"/>
</dbReference>
<dbReference type="EMBL" id="OU963868">
    <property type="protein sequence ID" value="CAH0392673.1"/>
    <property type="molecule type" value="Genomic_DNA"/>
</dbReference>
<comment type="function">
    <text evidence="7">Gustatory receptor which mediates acceptance or avoidance behavior, depending on its substrates.</text>
</comment>
<evidence type="ECO:0000256" key="5">
    <source>
        <dbReference type="ARBA" id="ARBA00023136"/>
    </source>
</evidence>
<evidence type="ECO:0000256" key="7">
    <source>
        <dbReference type="RuleBase" id="RU363108"/>
    </source>
</evidence>
<gene>
    <name evidence="8" type="ORF">BEMITA_LOCUS11159</name>
</gene>
<keyword evidence="6 7" id="KW-0675">Receptor</keyword>
<sequence length="318" mass="36529">MVLVAAVNWVLFRFRIQSKLTETFMIPTSGVVALILINCLYILQNFLVVASYLNSDRRLPQLLASLDAYDISSALGGAPSETLLPALGWAVILLYYFLVWDIVPYLIILFCLEIKWRFAELRRLTGFCLASAGPRQVALAVKRDAVLEELRLLHAELCRATSLLSDTFGFQLLVMFLNKYLNIVFTLYLGFFQRDMDIDGNIQVLVFDYVNAFIISFLSEKIDQESKMFETDLEVVKFDHLSKDAQIVVQLFLSQTRLRSIKINVCGFFILDRLLFSSVSVTLSSMILGWFFSYVYSEMHFFYLAFSYYACDKGVEFD</sequence>
<evidence type="ECO:0000256" key="4">
    <source>
        <dbReference type="ARBA" id="ARBA00022989"/>
    </source>
</evidence>
<comment type="subcellular location">
    <subcellularLocation>
        <location evidence="1 7">Cell membrane</location>
        <topology evidence="1 7">Multi-pass membrane protein</topology>
    </subcellularLocation>
</comment>
<dbReference type="Proteomes" id="UP001152759">
    <property type="component" value="Chromosome 7"/>
</dbReference>
<keyword evidence="4 7" id="KW-1133">Transmembrane helix</keyword>
<evidence type="ECO:0000256" key="1">
    <source>
        <dbReference type="ARBA" id="ARBA00004651"/>
    </source>
</evidence>
<evidence type="ECO:0000313" key="8">
    <source>
        <dbReference type="EMBL" id="CAH0392673.1"/>
    </source>
</evidence>
<dbReference type="GO" id="GO:0038023">
    <property type="term" value="F:signaling receptor activity"/>
    <property type="evidence" value="ECO:0007669"/>
    <property type="project" value="UniProtKB-ARBA"/>
</dbReference>
<dbReference type="GO" id="GO:0005886">
    <property type="term" value="C:plasma membrane"/>
    <property type="evidence" value="ECO:0007669"/>
    <property type="project" value="UniProtKB-SubCell"/>
</dbReference>
<proteinExistence type="inferred from homology"/>
<keyword evidence="3 7" id="KW-0812">Transmembrane</keyword>
<dbReference type="InterPro" id="IPR013604">
    <property type="entry name" value="7TM_chemorcpt"/>
</dbReference>
<keyword evidence="5 7" id="KW-0472">Membrane</keyword>
<accession>A0A9P0F7A1</accession>
<feature type="transmembrane region" description="Helical" evidence="7">
    <location>
        <begin position="23"/>
        <end position="43"/>
    </location>
</feature>
<feature type="transmembrane region" description="Helical" evidence="7">
    <location>
        <begin position="202"/>
        <end position="219"/>
    </location>
</feature>
<keyword evidence="2 7" id="KW-1003">Cell membrane</keyword>
<name>A0A9P0F7A1_BEMTA</name>
<evidence type="ECO:0000256" key="2">
    <source>
        <dbReference type="ARBA" id="ARBA00022475"/>
    </source>
</evidence>
<dbReference type="PANTHER" id="PTHR21421:SF29">
    <property type="entry name" value="GUSTATORY RECEPTOR 5A FOR TREHALOSE-RELATED"/>
    <property type="match status" value="1"/>
</dbReference>
<reference evidence="8" key="1">
    <citation type="submission" date="2021-12" db="EMBL/GenBank/DDBJ databases">
        <authorList>
            <person name="King R."/>
        </authorList>
    </citation>
    <scope>NUCLEOTIDE SEQUENCE</scope>
</reference>
<comment type="similarity">
    <text evidence="7">Belongs to the insect chemoreceptor superfamily. Gustatory receptor (GR) family.</text>
</comment>
<keyword evidence="9" id="KW-1185">Reference proteome</keyword>
<feature type="transmembrane region" description="Helical" evidence="7">
    <location>
        <begin position="274"/>
        <end position="296"/>
    </location>
</feature>
<keyword evidence="7" id="KW-0807">Transducer</keyword>
<protein>
    <recommendedName>
        <fullName evidence="7">Gustatory receptor</fullName>
    </recommendedName>
</protein>
<dbReference type="PANTHER" id="PTHR21421">
    <property type="entry name" value="GUSTATORY RECEPTOR"/>
    <property type="match status" value="1"/>
</dbReference>
<feature type="transmembrane region" description="Helical" evidence="7">
    <location>
        <begin position="86"/>
        <end position="112"/>
    </location>
</feature>
<dbReference type="GO" id="GO:0050909">
    <property type="term" value="P:sensory perception of taste"/>
    <property type="evidence" value="ECO:0007669"/>
    <property type="project" value="InterPro"/>
</dbReference>
<evidence type="ECO:0000313" key="9">
    <source>
        <dbReference type="Proteomes" id="UP001152759"/>
    </source>
</evidence>
<dbReference type="GO" id="GO:0051606">
    <property type="term" value="P:detection of stimulus"/>
    <property type="evidence" value="ECO:0007669"/>
    <property type="project" value="UniProtKB-ARBA"/>
</dbReference>
<evidence type="ECO:0000256" key="3">
    <source>
        <dbReference type="ARBA" id="ARBA00022692"/>
    </source>
</evidence>
<evidence type="ECO:0000256" key="6">
    <source>
        <dbReference type="ARBA" id="ARBA00023170"/>
    </source>
</evidence>
<feature type="transmembrane region" description="Helical" evidence="7">
    <location>
        <begin position="168"/>
        <end position="190"/>
    </location>
</feature>
<organism evidence="8 9">
    <name type="scientific">Bemisia tabaci</name>
    <name type="common">Sweetpotato whitefly</name>
    <name type="synonym">Aleurodes tabaci</name>
    <dbReference type="NCBI Taxonomy" id="7038"/>
    <lineage>
        <taxon>Eukaryota</taxon>
        <taxon>Metazoa</taxon>
        <taxon>Ecdysozoa</taxon>
        <taxon>Arthropoda</taxon>
        <taxon>Hexapoda</taxon>
        <taxon>Insecta</taxon>
        <taxon>Pterygota</taxon>
        <taxon>Neoptera</taxon>
        <taxon>Paraneoptera</taxon>
        <taxon>Hemiptera</taxon>
        <taxon>Sternorrhyncha</taxon>
        <taxon>Aleyrodoidea</taxon>
        <taxon>Aleyrodidae</taxon>
        <taxon>Aleyrodinae</taxon>
        <taxon>Bemisia</taxon>
    </lineage>
</organism>
<dbReference type="AlphaFoldDB" id="A0A9P0F7A1"/>
<comment type="caution">
    <text evidence="7">Lacks conserved residue(s) required for the propagation of feature annotation.</text>
</comment>
<dbReference type="Pfam" id="PF08395">
    <property type="entry name" value="7tm_7"/>
    <property type="match status" value="1"/>
</dbReference>